<keyword evidence="4 7" id="KW-0949">S-adenosyl-L-methionine</keyword>
<dbReference type="Gene3D" id="3.40.50.150">
    <property type="entry name" value="Vaccinia Virus protein VP39"/>
    <property type="match status" value="1"/>
</dbReference>
<protein>
    <recommendedName>
        <fullName evidence="1">DNA (cytosine-5-)-methyltransferase</fullName>
        <ecNumber evidence="1">2.1.1.37</ecNumber>
    </recommendedName>
</protein>
<accession>A0A5M5NAY4</accession>
<comment type="similarity">
    <text evidence="7 8">Belongs to the class I-like SAM-binding methyltransferase superfamily. C5-methyltransferase family.</text>
</comment>
<dbReference type="SUPFAM" id="SSF53335">
    <property type="entry name" value="S-adenosyl-L-methionine-dependent methyltransferases"/>
    <property type="match status" value="1"/>
</dbReference>
<comment type="catalytic activity">
    <reaction evidence="6">
        <text>a 2'-deoxycytidine in DNA + S-adenosyl-L-methionine = a 5-methyl-2'-deoxycytidine in DNA + S-adenosyl-L-homocysteine + H(+)</text>
        <dbReference type="Rhea" id="RHEA:13681"/>
        <dbReference type="Rhea" id="RHEA-COMP:11369"/>
        <dbReference type="Rhea" id="RHEA-COMP:11370"/>
        <dbReference type="ChEBI" id="CHEBI:15378"/>
        <dbReference type="ChEBI" id="CHEBI:57856"/>
        <dbReference type="ChEBI" id="CHEBI:59789"/>
        <dbReference type="ChEBI" id="CHEBI:85452"/>
        <dbReference type="ChEBI" id="CHEBI:85454"/>
        <dbReference type="EC" id="2.1.1.37"/>
    </reaction>
</comment>
<keyword evidence="3 7" id="KW-0808">Transferase</keyword>
<reference evidence="9 10" key="1">
    <citation type="journal article" date="2019" name="Nat. Med.">
        <title>A library of human gut bacterial isolates paired with longitudinal multiomics data enables mechanistic microbiome research.</title>
        <authorList>
            <person name="Poyet M."/>
            <person name="Groussin M."/>
            <person name="Gibbons S.M."/>
            <person name="Avila-Pacheco J."/>
            <person name="Jiang X."/>
            <person name="Kearney S.M."/>
            <person name="Perrotta A.R."/>
            <person name="Berdy B."/>
            <person name="Zhao S."/>
            <person name="Lieberman T.D."/>
            <person name="Swanson P.K."/>
            <person name="Smith M."/>
            <person name="Roesemann S."/>
            <person name="Alexander J.E."/>
            <person name="Rich S.A."/>
            <person name="Livny J."/>
            <person name="Vlamakis H."/>
            <person name="Clish C."/>
            <person name="Bullock K."/>
            <person name="Deik A."/>
            <person name="Scott J."/>
            <person name="Pierce K.A."/>
            <person name="Xavier R.J."/>
            <person name="Alm E.J."/>
        </authorList>
    </citation>
    <scope>NUCLEOTIDE SEQUENCE [LARGE SCALE GENOMIC DNA]</scope>
    <source>
        <strain evidence="9 10">BIOML-A2</strain>
    </source>
</reference>
<gene>
    <name evidence="9" type="primary">dcm</name>
    <name evidence="9" type="ORF">F3B53_25780</name>
</gene>
<dbReference type="Pfam" id="PF00145">
    <property type="entry name" value="DNA_methylase"/>
    <property type="match status" value="1"/>
</dbReference>
<dbReference type="PRINTS" id="PR00105">
    <property type="entry name" value="C5METTRFRASE"/>
</dbReference>
<evidence type="ECO:0000256" key="6">
    <source>
        <dbReference type="ARBA" id="ARBA00047422"/>
    </source>
</evidence>
<dbReference type="GO" id="GO:0003886">
    <property type="term" value="F:DNA (cytosine-5-)-methyltransferase activity"/>
    <property type="evidence" value="ECO:0007669"/>
    <property type="project" value="UniProtKB-EC"/>
</dbReference>
<sequence>MKGTIKFIDLFAGIGGIRCGLELAAHEAGYKTECVFTSEIKKHAIKVLKQNHPNELINGDITQVNEKEIPDFDICCAGFPCQSFSGGGKRLGFTETRGTLFFDVERILKKKEPAGFILENVEGLVSFILTNLATKDENH</sequence>
<dbReference type="AlphaFoldDB" id="A0A5M5NAY4"/>
<proteinExistence type="inferred from homology"/>
<name>A0A5M5NAY4_BACOV</name>
<evidence type="ECO:0000313" key="10">
    <source>
        <dbReference type="Proteomes" id="UP000375690"/>
    </source>
</evidence>
<evidence type="ECO:0000313" key="9">
    <source>
        <dbReference type="EMBL" id="KAB1318260.1"/>
    </source>
</evidence>
<dbReference type="EC" id="2.1.1.37" evidence="1"/>
<dbReference type="PROSITE" id="PS51679">
    <property type="entry name" value="SAM_MT_C5"/>
    <property type="match status" value="1"/>
</dbReference>
<dbReference type="NCBIfam" id="TIGR00675">
    <property type="entry name" value="dcm"/>
    <property type="match status" value="1"/>
</dbReference>
<comment type="caution">
    <text evidence="9">The sequence shown here is derived from an EMBL/GenBank/DDBJ whole genome shotgun (WGS) entry which is preliminary data.</text>
</comment>
<dbReference type="InterPro" id="IPR001525">
    <property type="entry name" value="C5_MeTfrase"/>
</dbReference>
<dbReference type="GO" id="GO:0009307">
    <property type="term" value="P:DNA restriction-modification system"/>
    <property type="evidence" value="ECO:0007669"/>
    <property type="project" value="UniProtKB-KW"/>
</dbReference>
<dbReference type="RefSeq" id="WP_008782583.1">
    <property type="nucleotide sequence ID" value="NZ_JADMYG010000076.1"/>
</dbReference>
<evidence type="ECO:0000256" key="1">
    <source>
        <dbReference type="ARBA" id="ARBA00011975"/>
    </source>
</evidence>
<evidence type="ECO:0000256" key="2">
    <source>
        <dbReference type="ARBA" id="ARBA00022603"/>
    </source>
</evidence>
<feature type="active site" evidence="7">
    <location>
        <position position="81"/>
    </location>
</feature>
<dbReference type="InterPro" id="IPR029063">
    <property type="entry name" value="SAM-dependent_MTases_sf"/>
</dbReference>
<evidence type="ECO:0000256" key="7">
    <source>
        <dbReference type="PROSITE-ProRule" id="PRU01016"/>
    </source>
</evidence>
<evidence type="ECO:0000256" key="3">
    <source>
        <dbReference type="ARBA" id="ARBA00022679"/>
    </source>
</evidence>
<evidence type="ECO:0000256" key="8">
    <source>
        <dbReference type="RuleBase" id="RU000416"/>
    </source>
</evidence>
<dbReference type="PANTHER" id="PTHR46098:SF1">
    <property type="entry name" value="TRNA (CYTOSINE(38)-C(5))-METHYLTRANSFERASE"/>
    <property type="match status" value="1"/>
</dbReference>
<organism evidence="9 10">
    <name type="scientific">Bacteroides ovatus</name>
    <dbReference type="NCBI Taxonomy" id="28116"/>
    <lineage>
        <taxon>Bacteria</taxon>
        <taxon>Pseudomonadati</taxon>
        <taxon>Bacteroidota</taxon>
        <taxon>Bacteroidia</taxon>
        <taxon>Bacteroidales</taxon>
        <taxon>Bacteroidaceae</taxon>
        <taxon>Bacteroides</taxon>
    </lineage>
</organism>
<dbReference type="InterPro" id="IPR050750">
    <property type="entry name" value="C5-MTase"/>
</dbReference>
<evidence type="ECO:0000256" key="5">
    <source>
        <dbReference type="ARBA" id="ARBA00022747"/>
    </source>
</evidence>
<dbReference type="EMBL" id="VWFC01000064">
    <property type="protein sequence ID" value="KAB1318260.1"/>
    <property type="molecule type" value="Genomic_DNA"/>
</dbReference>
<dbReference type="GO" id="GO:0032259">
    <property type="term" value="P:methylation"/>
    <property type="evidence" value="ECO:0007669"/>
    <property type="project" value="UniProtKB-KW"/>
</dbReference>
<keyword evidence="2 7" id="KW-0489">Methyltransferase</keyword>
<dbReference type="PANTHER" id="PTHR46098">
    <property type="entry name" value="TRNA (CYTOSINE(38)-C(5))-METHYLTRANSFERASE"/>
    <property type="match status" value="1"/>
</dbReference>
<dbReference type="Proteomes" id="UP000375690">
    <property type="component" value="Unassembled WGS sequence"/>
</dbReference>
<keyword evidence="5" id="KW-0680">Restriction system</keyword>
<evidence type="ECO:0000256" key="4">
    <source>
        <dbReference type="ARBA" id="ARBA00022691"/>
    </source>
</evidence>